<dbReference type="RefSeq" id="XP_010278522.1">
    <property type="nucleotide sequence ID" value="XM_010280220.2"/>
</dbReference>
<evidence type="ECO:0000313" key="5">
    <source>
        <dbReference type="RefSeq" id="XP_010278519.1"/>
    </source>
</evidence>
<dbReference type="PANTHER" id="PTHR33623:SF4">
    <property type="entry name" value="DUF4378 DOMAIN-CONTAINING PROTEIN"/>
    <property type="match status" value="1"/>
</dbReference>
<evidence type="ECO:0000313" key="8">
    <source>
        <dbReference type="RefSeq" id="XP_019055895.1"/>
    </source>
</evidence>
<feature type="compositionally biased region" description="Low complexity" evidence="1">
    <location>
        <begin position="191"/>
        <end position="218"/>
    </location>
</feature>
<dbReference type="Proteomes" id="UP000189703">
    <property type="component" value="Unplaced"/>
</dbReference>
<dbReference type="RefSeq" id="XP_019055895.1">
    <property type="nucleotide sequence ID" value="XM_019200350.1"/>
</dbReference>
<dbReference type="AlphaFoldDB" id="A0A1U8QCB8"/>
<reference evidence="3 4" key="1">
    <citation type="submission" date="2025-04" db="UniProtKB">
        <authorList>
            <consortium name="RefSeq"/>
        </authorList>
    </citation>
    <scope>IDENTIFICATION</scope>
</reference>
<gene>
    <name evidence="3 4 5 6 7 8" type="primary">LOC104612690</name>
</gene>
<organism evidence="2 8">
    <name type="scientific">Nelumbo nucifera</name>
    <name type="common">Sacred lotus</name>
    <dbReference type="NCBI Taxonomy" id="4432"/>
    <lineage>
        <taxon>Eukaryota</taxon>
        <taxon>Viridiplantae</taxon>
        <taxon>Streptophyta</taxon>
        <taxon>Embryophyta</taxon>
        <taxon>Tracheophyta</taxon>
        <taxon>Spermatophyta</taxon>
        <taxon>Magnoliopsida</taxon>
        <taxon>Proteales</taxon>
        <taxon>Nelumbonaceae</taxon>
        <taxon>Nelumbo</taxon>
    </lineage>
</organism>
<dbReference type="RefSeq" id="XP_010278521.1">
    <property type="nucleotide sequence ID" value="XM_010280219.2"/>
</dbReference>
<dbReference type="RefSeq" id="XP_010278517.1">
    <property type="nucleotide sequence ID" value="XM_010280215.2"/>
</dbReference>
<keyword evidence="2" id="KW-1185">Reference proteome</keyword>
<dbReference type="OrthoDB" id="668456at2759"/>
<dbReference type="PANTHER" id="PTHR33623">
    <property type="entry name" value="OS04G0572500 PROTEIN"/>
    <property type="match status" value="1"/>
</dbReference>
<sequence>MASLRSGPISESIRRKPFLIDKRPPMLKDFLRDDLNSCSSNGFQSYPRRSCCTTVRNLLDIDFKSRESSQRRRLVRSRSKAASTTISALHKASEAVLAAVKYFPFSPINKSPSTQPQNRPKVGILPRSISRRLRRSFWRKTDKEEHEIIVTVRVKDILRWKSFRDLIEDSEKPSDFSPTPLNEKAKPLCLSSSPLPRTTTTTTTTTTSSSITSSSNSWADSDFTSDYLQSSSVSSECLGETDGEDSKRCLSSEKQTFNNKAGEGSMETTTTYSVDAKSACQYEEKEQFSPVSVLDFPFEEEDEDTETHSSSNQSLSNMDWAKQKLMQKIRRFEIFAQLEPVELEQRIALAELDDSVECASDSFSISVHDDTAYQRIEEDEEAIEAEERAMRLFNKHIKASSQLQNRKASMEHVLLDFFRNGIMGRTQAEEGDEFECELLKVARDWVDGKKQYELGRGFGDDRSVCVREMESGGQWKKLEEEQRELAAEMEIKVWGSLVDELLLDLLS</sequence>
<dbReference type="KEGG" id="nnu:104612690"/>
<name>A0A1U8QCB8_NELNU</name>
<feature type="region of interest" description="Disordered" evidence="1">
    <location>
        <begin position="171"/>
        <end position="218"/>
    </location>
</feature>
<accession>A0A1U8QCB8</accession>
<protein>
    <submittedName>
        <fullName evidence="3 4">Uncharacterized protein LOC104612690</fullName>
    </submittedName>
</protein>
<evidence type="ECO:0000313" key="2">
    <source>
        <dbReference type="Proteomes" id="UP000189703"/>
    </source>
</evidence>
<dbReference type="RefSeq" id="XP_010278519.1">
    <property type="nucleotide sequence ID" value="XM_010280217.2"/>
</dbReference>
<proteinExistence type="predicted"/>
<feature type="unsure residue" description="I or L" evidence="8">
    <location>
        <position position="415"/>
    </location>
</feature>
<evidence type="ECO:0000313" key="4">
    <source>
        <dbReference type="RefSeq" id="XP_010278518.1"/>
    </source>
</evidence>
<dbReference type="RefSeq" id="XP_010278518.1">
    <property type="nucleotide sequence ID" value="XM_010280216.2"/>
</dbReference>
<dbReference type="eggNOG" id="ENOG502QU97">
    <property type="taxonomic scope" value="Eukaryota"/>
</dbReference>
<evidence type="ECO:0000313" key="7">
    <source>
        <dbReference type="RefSeq" id="XP_010278522.1"/>
    </source>
</evidence>
<evidence type="ECO:0000313" key="3">
    <source>
        <dbReference type="RefSeq" id="XP_010278517.1"/>
    </source>
</evidence>
<evidence type="ECO:0000313" key="6">
    <source>
        <dbReference type="RefSeq" id="XP_010278521.1"/>
    </source>
</evidence>
<evidence type="ECO:0000256" key="1">
    <source>
        <dbReference type="SAM" id="MobiDB-lite"/>
    </source>
</evidence>